<sequence length="390" mass="43038">MRICLFTPTFYPHVGGAELDADLIARGLVARGHRVTVLTQKLKAGPPPADLPYPVAFYRRLFKQHRLPAAPALALHRLHKRERFDAVLAFYSYPCGYAAVRWGRRERRRGRERPGIVLSPRGGDLYPRFHGLKKRGVPEVIAKGYRAADRIVSISAWISDRLREVCAPHDTPPTTVVFNGLDLDAWDAEAAEARKLAPVIDGPFVLHLARVAPVKRQDLAVDAVTELADAFRARGLRYVIVGEGELLGPLRSTVAERGLQDVLSLPGTIGGLEKSWLFHHARFFSSTSREEGLGNVTLEAMASGLPMLASDIGPHRELIGEDPATSWGRLWKSEDLPSCVAALRAMLDEDLGVLRERALRERTRYTRAAMIDGYEAALEAAVEDAAGAPR</sequence>
<name>I0IC09_PHYMF</name>
<dbReference type="STRING" id="1142394.PSMK_06380"/>
<dbReference type="InterPro" id="IPR050194">
    <property type="entry name" value="Glycosyltransferase_grp1"/>
</dbReference>
<dbReference type="Pfam" id="PF13439">
    <property type="entry name" value="Glyco_transf_4"/>
    <property type="match status" value="1"/>
</dbReference>
<dbReference type="eggNOG" id="COG0438">
    <property type="taxonomic scope" value="Bacteria"/>
</dbReference>
<dbReference type="KEGG" id="phm:PSMK_06380"/>
<keyword evidence="4" id="KW-1185">Reference proteome</keyword>
<proteinExistence type="predicted"/>
<dbReference type="AlphaFoldDB" id="I0IC09"/>
<evidence type="ECO:0000313" key="3">
    <source>
        <dbReference type="EMBL" id="BAM02797.1"/>
    </source>
</evidence>
<dbReference type="Pfam" id="PF00534">
    <property type="entry name" value="Glycos_transf_1"/>
    <property type="match status" value="1"/>
</dbReference>
<evidence type="ECO:0000259" key="1">
    <source>
        <dbReference type="Pfam" id="PF00534"/>
    </source>
</evidence>
<organism evidence="3 4">
    <name type="scientific">Phycisphaera mikurensis (strain NBRC 102666 / KCTC 22515 / FYK2301M01)</name>
    <dbReference type="NCBI Taxonomy" id="1142394"/>
    <lineage>
        <taxon>Bacteria</taxon>
        <taxon>Pseudomonadati</taxon>
        <taxon>Planctomycetota</taxon>
        <taxon>Phycisphaerae</taxon>
        <taxon>Phycisphaerales</taxon>
        <taxon>Phycisphaeraceae</taxon>
        <taxon>Phycisphaera</taxon>
    </lineage>
</organism>
<dbReference type="InterPro" id="IPR001296">
    <property type="entry name" value="Glyco_trans_1"/>
</dbReference>
<keyword evidence="3" id="KW-0808">Transferase</keyword>
<dbReference type="EMBL" id="AP012338">
    <property type="protein sequence ID" value="BAM02797.1"/>
    <property type="molecule type" value="Genomic_DNA"/>
</dbReference>
<dbReference type="PANTHER" id="PTHR45947">
    <property type="entry name" value="SULFOQUINOVOSYL TRANSFERASE SQD2"/>
    <property type="match status" value="1"/>
</dbReference>
<dbReference type="Gene3D" id="3.40.50.2000">
    <property type="entry name" value="Glycogen Phosphorylase B"/>
    <property type="match status" value="2"/>
</dbReference>
<dbReference type="Proteomes" id="UP000007881">
    <property type="component" value="Chromosome"/>
</dbReference>
<dbReference type="GO" id="GO:0016757">
    <property type="term" value="F:glycosyltransferase activity"/>
    <property type="evidence" value="ECO:0007669"/>
    <property type="project" value="InterPro"/>
</dbReference>
<feature type="domain" description="Glycosyl transferase family 1" evidence="1">
    <location>
        <begin position="197"/>
        <end position="350"/>
    </location>
</feature>
<evidence type="ECO:0000313" key="4">
    <source>
        <dbReference type="Proteomes" id="UP000007881"/>
    </source>
</evidence>
<dbReference type="RefSeq" id="WP_014436017.1">
    <property type="nucleotide sequence ID" value="NC_017080.1"/>
</dbReference>
<evidence type="ECO:0000259" key="2">
    <source>
        <dbReference type="Pfam" id="PF13439"/>
    </source>
</evidence>
<dbReference type="HOGENOM" id="CLU_009583_2_2_0"/>
<accession>I0IC09</accession>
<feature type="domain" description="Glycosyltransferase subfamily 4-like N-terminal" evidence="2">
    <location>
        <begin position="14"/>
        <end position="184"/>
    </location>
</feature>
<dbReference type="PANTHER" id="PTHR45947:SF3">
    <property type="entry name" value="SULFOQUINOVOSYL TRANSFERASE SQD2"/>
    <property type="match status" value="1"/>
</dbReference>
<reference evidence="3 4" key="1">
    <citation type="submission" date="2012-02" db="EMBL/GenBank/DDBJ databases">
        <title>Complete genome sequence of Phycisphaera mikurensis NBRC 102666.</title>
        <authorList>
            <person name="Ankai A."/>
            <person name="Hosoyama A."/>
            <person name="Terui Y."/>
            <person name="Sekine M."/>
            <person name="Fukai R."/>
            <person name="Kato Y."/>
            <person name="Nakamura S."/>
            <person name="Yamada-Narita S."/>
            <person name="Kawakoshi A."/>
            <person name="Fukunaga Y."/>
            <person name="Yamazaki S."/>
            <person name="Fujita N."/>
        </authorList>
    </citation>
    <scope>NUCLEOTIDE SEQUENCE [LARGE SCALE GENOMIC DNA]</scope>
    <source>
        <strain evidence="4">NBRC 102666 / KCTC 22515 / FYK2301M01</strain>
    </source>
</reference>
<dbReference type="SUPFAM" id="SSF53756">
    <property type="entry name" value="UDP-Glycosyltransferase/glycogen phosphorylase"/>
    <property type="match status" value="1"/>
</dbReference>
<dbReference type="CDD" id="cd03801">
    <property type="entry name" value="GT4_PimA-like"/>
    <property type="match status" value="1"/>
</dbReference>
<protein>
    <submittedName>
        <fullName evidence="3">Putative glycosyltransferase</fullName>
    </submittedName>
</protein>
<gene>
    <name evidence="3" type="ordered locus">PSMK_06380</name>
</gene>
<dbReference type="InterPro" id="IPR028098">
    <property type="entry name" value="Glyco_trans_4-like_N"/>
</dbReference>